<accession>A0A0F6SJZ4</accession>
<dbReference type="GeneID" id="26796325"/>
<reference evidence="1 2" key="1">
    <citation type="journal article" date="2015" name="Genome Announc.">
        <title>Genome Sequence of Mycobacteriophage Mindy.</title>
        <authorList>
            <person name="Pope W.H."/>
            <person name="Bernstein N.I."/>
            <person name="Fasolas C.S."/>
            <person name="Mezghani N."/>
            <person name="Pressimone C.A."/>
            <person name="Selvakumar P."/>
            <person name="Stanton A.C."/>
            <person name="Lapin J.S."/>
            <person name="Prout A.K."/>
            <person name="Grubb S.R."/>
            <person name="Warner M.H."/>
            <person name="Bowman C.A."/>
            <person name="Russell D.A."/>
            <person name="Hatfull G.F."/>
        </authorList>
    </citation>
    <scope>NUCLEOTIDE SEQUENCE [LARGE SCALE GENOMIC DNA]</scope>
</reference>
<protein>
    <submittedName>
        <fullName evidence="1">Uncharacterized protein</fullName>
    </submittedName>
</protein>
<sequence length="64" mass="7351">MIPSLEAGPQIGDYVFLDSERTEPATVVAVRGEQVWYVRGHPNLLSSHKGNMYDFRGERPWYVQ</sequence>
<dbReference type="Proteomes" id="UP000201946">
    <property type="component" value="Segment"/>
</dbReference>
<gene>
    <name evidence="1" type="primary">42</name>
    <name evidence="1" type="ORF">SEA_MINDY_42</name>
</gene>
<dbReference type="EMBL" id="KR080204">
    <property type="protein sequence ID" value="AKF15072.1"/>
    <property type="molecule type" value="Genomic_DNA"/>
</dbReference>
<dbReference type="KEGG" id="vg:26796325"/>
<proteinExistence type="predicted"/>
<evidence type="ECO:0000313" key="2">
    <source>
        <dbReference type="Proteomes" id="UP000201946"/>
    </source>
</evidence>
<evidence type="ECO:0000313" key="1">
    <source>
        <dbReference type="EMBL" id="AKF15072.1"/>
    </source>
</evidence>
<name>A0A0F6SJZ4_9CAUD</name>
<dbReference type="RefSeq" id="YP_009225329.1">
    <property type="nucleotide sequence ID" value="NC_029093.1"/>
</dbReference>
<organism evidence="1 2">
    <name type="scientific">Mycobacterium phage Mindy</name>
    <dbReference type="NCBI Taxonomy" id="1647311"/>
    <lineage>
        <taxon>Viruses</taxon>
        <taxon>Duplodnaviria</taxon>
        <taxon>Heunggongvirae</taxon>
        <taxon>Uroviricota</taxon>
        <taxon>Caudoviricetes</taxon>
        <taxon>Kostyavirus</taxon>
        <taxon>Kostyavirus toto</taxon>
    </lineage>
</organism>